<evidence type="ECO:0000256" key="3">
    <source>
        <dbReference type="SAM" id="SignalP"/>
    </source>
</evidence>
<dbReference type="InterPro" id="IPR011055">
    <property type="entry name" value="Dup_hybrid_motif"/>
</dbReference>
<comment type="caution">
    <text evidence="5">The sequence shown here is derived from an EMBL/GenBank/DDBJ whole genome shotgun (WGS) entry which is preliminary data.</text>
</comment>
<dbReference type="InterPro" id="IPR016047">
    <property type="entry name" value="M23ase_b-sheet_dom"/>
</dbReference>
<feature type="domain" description="M23ase beta-sheet core" evidence="4">
    <location>
        <begin position="313"/>
        <end position="406"/>
    </location>
</feature>
<dbReference type="Proteomes" id="UP001355056">
    <property type="component" value="Unassembled WGS sequence"/>
</dbReference>
<dbReference type="EMBL" id="JAXGFP010000005">
    <property type="protein sequence ID" value="MEG3184623.1"/>
    <property type="molecule type" value="Genomic_DNA"/>
</dbReference>
<evidence type="ECO:0000259" key="4">
    <source>
        <dbReference type="Pfam" id="PF01551"/>
    </source>
</evidence>
<keyword evidence="1" id="KW-0175">Coiled coil</keyword>
<proteinExistence type="predicted"/>
<dbReference type="PANTHER" id="PTHR21666:SF270">
    <property type="entry name" value="MUREIN HYDROLASE ACTIVATOR ENVC"/>
    <property type="match status" value="1"/>
</dbReference>
<name>A0ABU7Z089_9GAMM</name>
<feature type="region of interest" description="Disordered" evidence="2">
    <location>
        <begin position="250"/>
        <end position="287"/>
    </location>
</feature>
<dbReference type="Pfam" id="PF01551">
    <property type="entry name" value="Peptidase_M23"/>
    <property type="match status" value="1"/>
</dbReference>
<evidence type="ECO:0000256" key="2">
    <source>
        <dbReference type="SAM" id="MobiDB-lite"/>
    </source>
</evidence>
<keyword evidence="6" id="KW-1185">Reference proteome</keyword>
<evidence type="ECO:0000313" key="6">
    <source>
        <dbReference type="Proteomes" id="UP001355056"/>
    </source>
</evidence>
<protein>
    <submittedName>
        <fullName evidence="5">Peptidoglycan DD-metalloendopeptidase family protein</fullName>
    </submittedName>
</protein>
<feature type="chain" id="PRO_5047024286" evidence="3">
    <location>
        <begin position="24"/>
        <end position="412"/>
    </location>
</feature>
<organism evidence="5 6">
    <name type="scientific">Novilysobacter erysipheiresistens</name>
    <dbReference type="NCBI Taxonomy" id="1749332"/>
    <lineage>
        <taxon>Bacteria</taxon>
        <taxon>Pseudomonadati</taxon>
        <taxon>Pseudomonadota</taxon>
        <taxon>Gammaproteobacteria</taxon>
        <taxon>Lysobacterales</taxon>
        <taxon>Lysobacteraceae</taxon>
        <taxon>Novilysobacter</taxon>
    </lineage>
</organism>
<feature type="coiled-coil region" evidence="1">
    <location>
        <begin position="26"/>
        <end position="109"/>
    </location>
</feature>
<gene>
    <name evidence="5" type="ORF">SNE34_11445</name>
</gene>
<dbReference type="PANTHER" id="PTHR21666">
    <property type="entry name" value="PEPTIDASE-RELATED"/>
    <property type="match status" value="1"/>
</dbReference>
<evidence type="ECO:0000256" key="1">
    <source>
        <dbReference type="SAM" id="Coils"/>
    </source>
</evidence>
<keyword evidence="3" id="KW-0732">Signal</keyword>
<feature type="compositionally biased region" description="Basic and acidic residues" evidence="2">
    <location>
        <begin position="250"/>
        <end position="266"/>
    </location>
</feature>
<dbReference type="RefSeq" id="WP_332617288.1">
    <property type="nucleotide sequence ID" value="NZ_JAXGFP010000005.1"/>
</dbReference>
<feature type="signal peptide" evidence="3">
    <location>
        <begin position="1"/>
        <end position="23"/>
    </location>
</feature>
<dbReference type="Gene3D" id="6.10.250.3150">
    <property type="match status" value="1"/>
</dbReference>
<dbReference type="Gene3D" id="2.70.70.10">
    <property type="entry name" value="Glucose Permease (Domain IIA)"/>
    <property type="match status" value="1"/>
</dbReference>
<dbReference type="CDD" id="cd12797">
    <property type="entry name" value="M23_peptidase"/>
    <property type="match status" value="1"/>
</dbReference>
<evidence type="ECO:0000313" key="5">
    <source>
        <dbReference type="EMBL" id="MEG3184623.1"/>
    </source>
</evidence>
<sequence>MRIRAAAIVIVLAAWLGATPASAQNSRETERKLQTIKKELQSVAAERRKIESRRGAVTRELREADERVAASSRRLRATEQQLEASARELAELQQRRDGLQANLGSRRDEFAGLLRAAYAQGDAAPLKLLLAQDRVADANRLLTYHRYLQRDRARRIATLSDELAGLDALEREIVARQAELDAARERQRGQLAELERDRKSRKTLVAELDQRYQDKRSREKALGRDAKGLESLLKKLRAAAARAEAERRAAAARAEREARAAQEAARKAGQAVPPPRKPAPAVASGPAVGGAGWPLAGTLIAGYGAKLPDGRDSQGLLIGANAGTAVKAVAAGTVVYAEWMSGYGLILIVDHGNGYMSLYAHNDALLRDAGDTVERGQPVSTVGTSGGHGRPALYFELRRNGDPVNPTAWLQR</sequence>
<accession>A0ABU7Z089</accession>
<reference evidence="5 6" key="1">
    <citation type="journal article" date="2016" name="Int. J. Syst. Evol. Microbiol.">
        <title>Lysobacter erysipheiresistens sp. nov., an antagonist of powdery mildew, isolated from tobacco-cultivated soil.</title>
        <authorList>
            <person name="Xie B."/>
            <person name="Li T."/>
            <person name="Lin X."/>
            <person name="Wang C.J."/>
            <person name="Chen Y.J."/>
            <person name="Liu W.J."/>
            <person name="Zhao Z.W."/>
        </authorList>
    </citation>
    <scope>NUCLEOTIDE SEQUENCE [LARGE SCALE GENOMIC DNA]</scope>
    <source>
        <strain evidence="5 6">RS-LYSO-3</strain>
    </source>
</reference>
<dbReference type="SUPFAM" id="SSF51261">
    <property type="entry name" value="Duplicated hybrid motif"/>
    <property type="match status" value="1"/>
</dbReference>
<dbReference type="InterPro" id="IPR050570">
    <property type="entry name" value="Cell_wall_metabolism_enzyme"/>
</dbReference>